<feature type="transmembrane region" description="Helical" evidence="10">
    <location>
        <begin position="356"/>
        <end position="377"/>
    </location>
</feature>
<keyword evidence="4 10" id="KW-0328">Glycosyltransferase</keyword>
<evidence type="ECO:0000256" key="5">
    <source>
        <dbReference type="ARBA" id="ARBA00022679"/>
    </source>
</evidence>
<evidence type="ECO:0000256" key="7">
    <source>
        <dbReference type="ARBA" id="ARBA00022989"/>
    </source>
</evidence>
<keyword evidence="7 10" id="KW-1133">Transmembrane helix</keyword>
<dbReference type="UniPathway" id="UPA00378"/>
<dbReference type="GO" id="GO:0004169">
    <property type="term" value="F:dolichyl-phosphate-mannose-protein mannosyltransferase activity"/>
    <property type="evidence" value="ECO:0007669"/>
    <property type="project" value="UniProtKB-UniRule"/>
</dbReference>
<feature type="transmembrane region" description="Helical" evidence="10">
    <location>
        <begin position="210"/>
        <end position="232"/>
    </location>
</feature>
<comment type="similarity">
    <text evidence="3 10">Belongs to the glycosyltransferase 39 family.</text>
</comment>
<keyword evidence="5 10" id="KW-0808">Transferase</keyword>
<dbReference type="GO" id="GO:0012505">
    <property type="term" value="C:endomembrane system"/>
    <property type="evidence" value="ECO:0007669"/>
    <property type="project" value="UniProtKB-SubCell"/>
</dbReference>
<organism evidence="13 14">
    <name type="scientific">Candidatus Curtissbacteria bacterium RIFCSPHIGHO2_01_FULL_41_13</name>
    <dbReference type="NCBI Taxonomy" id="1797745"/>
    <lineage>
        <taxon>Bacteria</taxon>
        <taxon>Candidatus Curtissiibacteriota</taxon>
    </lineage>
</organism>
<evidence type="ECO:0000256" key="6">
    <source>
        <dbReference type="ARBA" id="ARBA00022692"/>
    </source>
</evidence>
<sequence length="424" mass="48763">MTINKFSIIFITLLTLFSLALRIYRLTEPKHYYFDEVYHAVTAKAYADNNPAPYNPFSPPPKEGTAYDWLHPPLAKLVQAGSIKIFGDVPLAWRIPSLIFGTAIIPATFVLAFILFGPLTAVFASTVIAFENLTFAMSRITMNDVFITFFVIYSFIFVALYTKEQKFKFLILTSAFLGLAVASKWTGVYAVAAIFGYLAMIAVKMKKINLSILLVLIIPSFMYVGAYGQYFLLGYSARDFINLHKQIWWYQNRHDLEHTYGTTPLFCVPKGLNGPKTWCPWVLDVRGVYFSYEQYGEKAGFIYALGNPLVFWSGIVAVSYLIGKFLEERKKEYALVLLGYFIFWIPWIFTPRLMFLYHYLPSLPFLAIATGICLATIYKTKFKFLAVIILLIFVATFFYFYPISSGWPIKPDSIDRYMWLSTWR</sequence>
<feature type="transmembrane region" description="Helical" evidence="10">
    <location>
        <begin position="98"/>
        <end position="130"/>
    </location>
</feature>
<evidence type="ECO:0000256" key="2">
    <source>
        <dbReference type="ARBA" id="ARBA00004922"/>
    </source>
</evidence>
<evidence type="ECO:0000313" key="13">
    <source>
        <dbReference type="EMBL" id="OGD85612.1"/>
    </source>
</evidence>
<evidence type="ECO:0000256" key="4">
    <source>
        <dbReference type="ARBA" id="ARBA00022676"/>
    </source>
</evidence>
<comment type="pathway">
    <text evidence="2 10">Protein modification; protein glycosylation.</text>
</comment>
<name>A0A1F5G162_9BACT</name>
<proteinExistence type="inferred from homology"/>
<dbReference type="InterPro" id="IPR027005">
    <property type="entry name" value="PMT-like"/>
</dbReference>
<gene>
    <name evidence="13" type="ORF">A2696_03930</name>
</gene>
<comment type="subcellular location">
    <subcellularLocation>
        <location evidence="10">Cell membrane</location>
    </subcellularLocation>
    <subcellularLocation>
        <location evidence="1">Endomembrane system</location>
        <topology evidence="1">Multi-pass membrane protein</topology>
    </subcellularLocation>
</comment>
<feature type="transmembrane region" description="Helical" evidence="10">
    <location>
        <begin position="384"/>
        <end position="401"/>
    </location>
</feature>
<dbReference type="PANTHER" id="PTHR10050">
    <property type="entry name" value="DOLICHYL-PHOSPHATE-MANNOSE--PROTEIN MANNOSYLTRANSFERASE"/>
    <property type="match status" value="1"/>
</dbReference>
<dbReference type="EC" id="2.4.1.-" evidence="10"/>
<evidence type="ECO:0000256" key="9">
    <source>
        <dbReference type="ARBA" id="ARBA00093617"/>
    </source>
</evidence>
<keyword evidence="10" id="KW-1003">Cell membrane</keyword>
<evidence type="ECO:0000256" key="1">
    <source>
        <dbReference type="ARBA" id="ARBA00004127"/>
    </source>
</evidence>
<protein>
    <recommendedName>
        <fullName evidence="9 10">Polyprenol-phosphate-mannose--protein mannosyltransferase</fullName>
        <ecNumber evidence="10">2.4.1.-</ecNumber>
    </recommendedName>
</protein>
<dbReference type="EMBL" id="MFBA01000020">
    <property type="protein sequence ID" value="OGD85612.1"/>
    <property type="molecule type" value="Genomic_DNA"/>
</dbReference>
<evidence type="ECO:0000256" key="3">
    <source>
        <dbReference type="ARBA" id="ARBA00007222"/>
    </source>
</evidence>
<dbReference type="AlphaFoldDB" id="A0A1F5G162"/>
<dbReference type="InterPro" id="IPR003342">
    <property type="entry name" value="ArnT-like_N"/>
</dbReference>
<dbReference type="Proteomes" id="UP000177069">
    <property type="component" value="Unassembled WGS sequence"/>
</dbReference>
<keyword evidence="6 10" id="KW-0812">Transmembrane</keyword>
<feature type="transmembrane region" description="Helical" evidence="10">
    <location>
        <begin position="333"/>
        <end position="350"/>
    </location>
</feature>
<evidence type="ECO:0000256" key="8">
    <source>
        <dbReference type="ARBA" id="ARBA00023136"/>
    </source>
</evidence>
<feature type="domain" description="ArnT-like N-terminal" evidence="11">
    <location>
        <begin position="13"/>
        <end position="224"/>
    </location>
</feature>
<feature type="transmembrane region" description="Helical" evidence="10">
    <location>
        <begin position="142"/>
        <end position="161"/>
    </location>
</feature>
<dbReference type="GO" id="GO:0005886">
    <property type="term" value="C:plasma membrane"/>
    <property type="evidence" value="ECO:0007669"/>
    <property type="project" value="UniProtKB-SubCell"/>
</dbReference>
<feature type="transmembrane region" description="Helical" evidence="10">
    <location>
        <begin position="167"/>
        <end position="198"/>
    </location>
</feature>
<keyword evidence="8 10" id="KW-0472">Membrane</keyword>
<reference evidence="13 14" key="1">
    <citation type="journal article" date="2016" name="Nat. Commun.">
        <title>Thousands of microbial genomes shed light on interconnected biogeochemical processes in an aquifer system.</title>
        <authorList>
            <person name="Anantharaman K."/>
            <person name="Brown C.T."/>
            <person name="Hug L.A."/>
            <person name="Sharon I."/>
            <person name="Castelle C.J."/>
            <person name="Probst A.J."/>
            <person name="Thomas B.C."/>
            <person name="Singh A."/>
            <person name="Wilkins M.J."/>
            <person name="Karaoz U."/>
            <person name="Brodie E.L."/>
            <person name="Williams K.H."/>
            <person name="Hubbard S.S."/>
            <person name="Banfield J.F."/>
        </authorList>
    </citation>
    <scope>NUCLEOTIDE SEQUENCE [LARGE SCALE GENOMIC DNA]</scope>
</reference>
<dbReference type="PANTHER" id="PTHR10050:SF53">
    <property type="entry name" value="CHROMOSOME UNDETERMINED SCAFFOLD_67, WHOLE GENOME SHOTGUN SEQUENCE"/>
    <property type="match status" value="1"/>
</dbReference>
<evidence type="ECO:0000313" key="14">
    <source>
        <dbReference type="Proteomes" id="UP000177069"/>
    </source>
</evidence>
<accession>A0A1F5G162</accession>
<evidence type="ECO:0000259" key="12">
    <source>
        <dbReference type="Pfam" id="PF16192"/>
    </source>
</evidence>
<dbReference type="Pfam" id="PF02366">
    <property type="entry name" value="PMT"/>
    <property type="match status" value="1"/>
</dbReference>
<evidence type="ECO:0000259" key="11">
    <source>
        <dbReference type="Pfam" id="PF02366"/>
    </source>
</evidence>
<feature type="transmembrane region" description="Helical" evidence="10">
    <location>
        <begin position="301"/>
        <end position="321"/>
    </location>
</feature>
<feature type="domain" description="Protein O-mannosyl-transferase C-terminal four TM" evidence="12">
    <location>
        <begin position="238"/>
        <end position="423"/>
    </location>
</feature>
<evidence type="ECO:0000256" key="10">
    <source>
        <dbReference type="RuleBase" id="RU367007"/>
    </source>
</evidence>
<comment type="function">
    <text evidence="10">Protein O-mannosyltransferase that catalyzes the transfer of a single mannose residue from a polyprenol phospho-mannosyl lipidic donor to the hydroxyl group of selected serine and threonine residues in acceptor proteins.</text>
</comment>
<comment type="caution">
    <text evidence="13">The sequence shown here is derived from an EMBL/GenBank/DDBJ whole genome shotgun (WGS) entry which is preliminary data.</text>
</comment>
<dbReference type="InterPro" id="IPR032421">
    <property type="entry name" value="PMT_4TMC"/>
</dbReference>
<dbReference type="Pfam" id="PF16192">
    <property type="entry name" value="PMT_4TMC"/>
    <property type="match status" value="1"/>
</dbReference>